<feature type="compositionally biased region" description="Low complexity" evidence="6">
    <location>
        <begin position="435"/>
        <end position="454"/>
    </location>
</feature>
<protein>
    <submittedName>
        <fullName evidence="9">Cell wall-associated hydrolase (Invasion-associated protein)</fullName>
    </submittedName>
</protein>
<dbReference type="Pfam" id="PF00877">
    <property type="entry name" value="NLPC_P60"/>
    <property type="match status" value="1"/>
</dbReference>
<evidence type="ECO:0000259" key="8">
    <source>
        <dbReference type="PROSITE" id="PS51935"/>
    </source>
</evidence>
<dbReference type="PANTHER" id="PTHR47359">
    <property type="entry name" value="PEPTIDOGLYCAN DL-ENDOPEPTIDASE CWLO"/>
    <property type="match status" value="1"/>
</dbReference>
<keyword evidence="10" id="KW-1185">Reference proteome</keyword>
<feature type="compositionally biased region" description="Low complexity" evidence="6">
    <location>
        <begin position="412"/>
        <end position="424"/>
    </location>
</feature>
<name>M1UU95_9CORY</name>
<dbReference type="KEGG" id="ccn:H924_07015"/>
<reference evidence="9 10" key="1">
    <citation type="submission" date="2013-02" db="EMBL/GenBank/DDBJ databases">
        <title>The complete genome sequence of Corynebacterium callunae DSM 20147.</title>
        <authorList>
            <person name="Ruckert C."/>
            <person name="Albersmeier A."/>
            <person name="Kalinowski J."/>
        </authorList>
    </citation>
    <scope>NUCLEOTIDE SEQUENCE [LARGE SCALE GENOMIC DNA]</scope>
    <source>
        <strain evidence="9 10">DSM 20147</strain>
    </source>
</reference>
<dbReference type="GO" id="GO:0006508">
    <property type="term" value="P:proteolysis"/>
    <property type="evidence" value="ECO:0007669"/>
    <property type="project" value="UniProtKB-KW"/>
</dbReference>
<dbReference type="OrthoDB" id="4771638at2"/>
<feature type="region of interest" description="Disordered" evidence="6">
    <location>
        <begin position="249"/>
        <end position="310"/>
    </location>
</feature>
<evidence type="ECO:0000313" key="10">
    <source>
        <dbReference type="Proteomes" id="UP000011760"/>
    </source>
</evidence>
<keyword evidence="7" id="KW-1133">Transmembrane helix</keyword>
<dbReference type="eggNOG" id="COG0791">
    <property type="taxonomic scope" value="Bacteria"/>
</dbReference>
<keyword evidence="2" id="KW-0645">Protease</keyword>
<evidence type="ECO:0000256" key="4">
    <source>
        <dbReference type="ARBA" id="ARBA00022807"/>
    </source>
</evidence>
<dbReference type="Proteomes" id="UP000011760">
    <property type="component" value="Chromosome"/>
</dbReference>
<keyword evidence="4" id="KW-0788">Thiol protease</keyword>
<comment type="similarity">
    <text evidence="1">Belongs to the peptidase C40 family.</text>
</comment>
<accession>M1UU95</accession>
<dbReference type="PROSITE" id="PS51935">
    <property type="entry name" value="NLPC_P60"/>
    <property type="match status" value="1"/>
</dbReference>
<evidence type="ECO:0000256" key="2">
    <source>
        <dbReference type="ARBA" id="ARBA00022670"/>
    </source>
</evidence>
<proteinExistence type="inferred from homology"/>
<dbReference type="RefSeq" id="WP_015651278.1">
    <property type="nucleotide sequence ID" value="NC_020506.1"/>
</dbReference>
<gene>
    <name evidence="9" type="ORF">H924_07015</name>
</gene>
<keyword evidence="5" id="KW-0175">Coiled coil</keyword>
<keyword evidence="7" id="KW-0812">Transmembrane</keyword>
<organism evidence="9 10">
    <name type="scientific">Corynebacterium callunae DSM 20147</name>
    <dbReference type="NCBI Taxonomy" id="1121353"/>
    <lineage>
        <taxon>Bacteria</taxon>
        <taxon>Bacillati</taxon>
        <taxon>Actinomycetota</taxon>
        <taxon>Actinomycetes</taxon>
        <taxon>Mycobacteriales</taxon>
        <taxon>Corynebacteriaceae</taxon>
        <taxon>Corynebacterium</taxon>
    </lineage>
</organism>
<dbReference type="InterPro" id="IPR038765">
    <property type="entry name" value="Papain-like_cys_pep_sf"/>
</dbReference>
<evidence type="ECO:0000256" key="3">
    <source>
        <dbReference type="ARBA" id="ARBA00022801"/>
    </source>
</evidence>
<dbReference type="PATRIC" id="fig|1121353.3.peg.1430"/>
<sequence>MAKRESSLRDARAGLNRTQKVASIGAVSRALLVVAIGGSLISGLAPAVAQPVNPDDETIAQAEQNVQAGDGEVARLASSLSATEAEINRLELEMGALREAVNKDLVDLHDAQAQAEKARQDASAAKAALEESQRQIDAAQERLNEISRAAYRQNGTTKGISGLAGTEASEDALDRQTYLRTTAEKEQAAVAELDKLRTENANKESELREARILAEKREAEATEKQQQTQSAIETNSAQINELNNSRTTLVAQRDQAQQSLAEARTAAQQLNSDRAEYQEFQRAEEERKKAEAEAAAAAEQKRQAEEAAAKAAQEAAAAQAAQAAEQEANDRAAAQAKAAEAQAAAEQAQAAADAAAADDAAAKELQNQALAAATVAAAAVIAASQADHATTENPYPTGEDEAAAEIAAIQGPATARTAAPAESTESAEDTEVTEAESAPSTTATPTPAAELPVTGSTSDSSDALYTEDDYYDDSVYAGEDSSLEDLEDVTSGASTIVTGDREAKIEAVIARGMSQLGVQYAWGGGNANGPTLGIRDGGVADSYGDYNKVGFDCSGLTLYAFAGVGIALPHYTGYQYQYGTQIPAAQMERGDLIFYGPGASQHVAIYLGDGQMLEAPSSGSTVMVSPVRWSGMTPNVVRLL</sequence>
<feature type="compositionally biased region" description="Basic and acidic residues" evidence="6">
    <location>
        <begin position="299"/>
        <end position="308"/>
    </location>
</feature>
<dbReference type="InterPro" id="IPR051794">
    <property type="entry name" value="PG_Endopeptidase_C40"/>
</dbReference>
<dbReference type="Gene3D" id="3.90.1720.10">
    <property type="entry name" value="endopeptidase domain like (from Nostoc punctiforme)"/>
    <property type="match status" value="1"/>
</dbReference>
<evidence type="ECO:0000256" key="7">
    <source>
        <dbReference type="SAM" id="Phobius"/>
    </source>
</evidence>
<feature type="coiled-coil region" evidence="5">
    <location>
        <begin position="73"/>
        <end position="149"/>
    </location>
</feature>
<feature type="transmembrane region" description="Helical" evidence="7">
    <location>
        <begin position="21"/>
        <end position="45"/>
    </location>
</feature>
<dbReference type="AlphaFoldDB" id="M1UU95"/>
<evidence type="ECO:0000256" key="6">
    <source>
        <dbReference type="SAM" id="MobiDB-lite"/>
    </source>
</evidence>
<keyword evidence="7" id="KW-0472">Membrane</keyword>
<feature type="region of interest" description="Disordered" evidence="6">
    <location>
        <begin position="412"/>
        <end position="465"/>
    </location>
</feature>
<dbReference type="HOGENOM" id="CLU_026494_0_0_11"/>
<dbReference type="GO" id="GO:0008234">
    <property type="term" value="F:cysteine-type peptidase activity"/>
    <property type="evidence" value="ECO:0007669"/>
    <property type="project" value="UniProtKB-KW"/>
</dbReference>
<feature type="compositionally biased region" description="Acidic residues" evidence="6">
    <location>
        <begin position="425"/>
        <end position="434"/>
    </location>
</feature>
<dbReference type="EMBL" id="CP004354">
    <property type="protein sequence ID" value="AGG66847.1"/>
    <property type="molecule type" value="Genomic_DNA"/>
</dbReference>
<feature type="compositionally biased region" description="Polar residues" evidence="6">
    <location>
        <begin position="249"/>
        <end position="272"/>
    </location>
</feature>
<feature type="compositionally biased region" description="Basic and acidic residues" evidence="6">
    <location>
        <begin position="273"/>
        <end position="292"/>
    </location>
</feature>
<evidence type="ECO:0000313" key="9">
    <source>
        <dbReference type="EMBL" id="AGG66847.1"/>
    </source>
</evidence>
<dbReference type="SUPFAM" id="SSF54001">
    <property type="entry name" value="Cysteine proteinases"/>
    <property type="match status" value="1"/>
</dbReference>
<keyword evidence="3 9" id="KW-0378">Hydrolase</keyword>
<evidence type="ECO:0000256" key="1">
    <source>
        <dbReference type="ARBA" id="ARBA00007074"/>
    </source>
</evidence>
<dbReference type="eggNOG" id="COG1196">
    <property type="taxonomic scope" value="Bacteria"/>
</dbReference>
<dbReference type="STRING" id="1121353.H924_07015"/>
<dbReference type="InterPro" id="IPR000064">
    <property type="entry name" value="NLP_P60_dom"/>
</dbReference>
<evidence type="ECO:0000256" key="5">
    <source>
        <dbReference type="SAM" id="Coils"/>
    </source>
</evidence>
<dbReference type="NCBIfam" id="NF046048">
    <property type="entry name" value="NlpC_P60_DIP1281"/>
    <property type="match status" value="1"/>
</dbReference>
<dbReference type="PANTHER" id="PTHR47359:SF3">
    <property type="entry name" value="NLP_P60 DOMAIN-CONTAINING PROTEIN-RELATED"/>
    <property type="match status" value="1"/>
</dbReference>
<feature type="domain" description="NlpC/P60" evidence="8">
    <location>
        <begin position="502"/>
        <end position="640"/>
    </location>
</feature>